<reference evidence="3" key="2">
    <citation type="submission" date="2021-12" db="EMBL/GenBank/DDBJ databases">
        <authorList>
            <person name="Zaccaron A."/>
            <person name="Stergiopoulos I."/>
        </authorList>
    </citation>
    <scope>NUCLEOTIDE SEQUENCE</scope>
    <source>
        <strain evidence="3">Race5_Kim</strain>
    </source>
</reference>
<organism evidence="2">
    <name type="scientific">Passalora fulva</name>
    <name type="common">Tomato leaf mold</name>
    <name type="synonym">Cladosporium fulvum</name>
    <dbReference type="NCBI Taxonomy" id="5499"/>
    <lineage>
        <taxon>Eukaryota</taxon>
        <taxon>Fungi</taxon>
        <taxon>Dikarya</taxon>
        <taxon>Ascomycota</taxon>
        <taxon>Pezizomycotina</taxon>
        <taxon>Dothideomycetes</taxon>
        <taxon>Dothideomycetidae</taxon>
        <taxon>Mycosphaerellales</taxon>
        <taxon>Mycosphaerellaceae</taxon>
        <taxon>Fulvia</taxon>
    </lineage>
</organism>
<reference evidence="3" key="3">
    <citation type="journal article" date="2022" name="Microb. Genom.">
        <title>A chromosome-scale genome assembly of the tomato pathogen Cladosporium fulvum reveals a compartmentalized genome architecture and the presence of a dispensable chromosome.</title>
        <authorList>
            <person name="Zaccaron A.Z."/>
            <person name="Chen L.H."/>
            <person name="Samaras A."/>
            <person name="Stergiopoulos I."/>
        </authorList>
    </citation>
    <scope>NUCLEOTIDE SEQUENCE</scope>
    <source>
        <strain evidence="3">Race5_Kim</strain>
    </source>
</reference>
<evidence type="ECO:0000256" key="1">
    <source>
        <dbReference type="SAM" id="SignalP"/>
    </source>
</evidence>
<evidence type="ECO:0000313" key="4">
    <source>
        <dbReference type="Proteomes" id="UP000756132"/>
    </source>
</evidence>
<sequence>MQPPIFTKLFALITVLLLWTTSVMALPPLDAVEDPLEIMSLNARSPLAPEINLCGACCSACGSYYCCGRAACSDLCMQCCRTHH</sequence>
<dbReference type="EMBL" id="KX943073">
    <property type="protein sequence ID" value="AQA29244.1"/>
    <property type="molecule type" value="Genomic_DNA"/>
</dbReference>
<proteinExistence type="predicted"/>
<keyword evidence="1" id="KW-0732">Signal</keyword>
<dbReference type="AlphaFoldDB" id="A0A1P8YXK8"/>
<gene>
    <name evidence="2" type="primary">Ecp38</name>
    <name evidence="3" type="ORF">CLAFUR5_14685</name>
</gene>
<accession>A0A1P8YXK8</accession>
<protein>
    <submittedName>
        <fullName evidence="3">Ecp38</fullName>
    </submittedName>
    <submittedName>
        <fullName evidence="2">Extracellular protein 38</fullName>
    </submittedName>
</protein>
<dbReference type="Proteomes" id="UP000756132">
    <property type="component" value="Chromosome 12"/>
</dbReference>
<evidence type="ECO:0000313" key="3">
    <source>
        <dbReference type="EMBL" id="UJO24738.1"/>
    </source>
</evidence>
<feature type="chain" id="PRO_5040573433" evidence="1">
    <location>
        <begin position="26"/>
        <end position="84"/>
    </location>
</feature>
<feature type="signal peptide" evidence="1">
    <location>
        <begin position="1"/>
        <end position="25"/>
    </location>
</feature>
<name>A0A1P8YXK8_PASFU</name>
<reference evidence="2" key="1">
    <citation type="submission" date="2016-10" db="EMBL/GenBank/DDBJ databases">
        <title>Novel effectors identified in the apoplast of Cladosporium fulvum-infected tomato.</title>
        <authorList>
            <person name="Mesarich C.H."/>
            <person name="de Wit P.J.G.M."/>
        </authorList>
    </citation>
    <scope>NUCLEOTIDE SEQUENCE</scope>
    <source>
        <strain evidence="2">0WU</strain>
    </source>
</reference>
<evidence type="ECO:0000313" key="2">
    <source>
        <dbReference type="EMBL" id="AQA29244.1"/>
    </source>
</evidence>
<dbReference type="EMBL" id="CP090174">
    <property type="protein sequence ID" value="UJO24738.1"/>
    <property type="molecule type" value="Genomic_DNA"/>
</dbReference>
<keyword evidence="4" id="KW-1185">Reference proteome</keyword>